<dbReference type="RefSeq" id="WP_079440689.1">
    <property type="nucleotide sequence ID" value="NZ_MZGT01000042.1"/>
</dbReference>
<dbReference type="Proteomes" id="UP000191056">
    <property type="component" value="Unassembled WGS sequence"/>
</dbReference>
<comment type="caution">
    <text evidence="1">The sequence shown here is derived from an EMBL/GenBank/DDBJ whole genome shotgun (WGS) entry which is preliminary data.</text>
</comment>
<proteinExistence type="predicted"/>
<sequence length="174" mass="20204">MIIWINGAFGSGKSTTAELLHSKIEFSHIFDPEQVGYFLWDSFPTEMKEKGDFQDLEIWRSINYQIIKHMHDNYNGVLIIPMTITDINYYNQIIGNLIKNGVEVYHFILNADKENIKSRLICRGECENSWAKQQIDRCLEAFESDINGEKINTNSLNVEQVVNVIMKKIIQSKL</sequence>
<dbReference type="STRING" id="225345.CLCHR_30730"/>
<dbReference type="Gene3D" id="3.40.50.300">
    <property type="entry name" value="P-loop containing nucleotide triphosphate hydrolases"/>
    <property type="match status" value="1"/>
</dbReference>
<dbReference type="Pfam" id="PF13671">
    <property type="entry name" value="AAA_33"/>
    <property type="match status" value="1"/>
</dbReference>
<evidence type="ECO:0000313" key="1">
    <source>
        <dbReference type="EMBL" id="OPJ60140.1"/>
    </source>
</evidence>
<evidence type="ECO:0000313" key="2">
    <source>
        <dbReference type="Proteomes" id="UP000191056"/>
    </source>
</evidence>
<keyword evidence="2" id="KW-1185">Reference proteome</keyword>
<name>A0A1V4IJX5_9CLOT</name>
<dbReference type="InterPro" id="IPR027417">
    <property type="entry name" value="P-loop_NTPase"/>
</dbReference>
<accession>A0A1V4IJX5</accession>
<gene>
    <name evidence="1" type="primary">tmrB</name>
    <name evidence="1" type="ORF">CLCHR_30730</name>
</gene>
<protein>
    <submittedName>
        <fullName evidence="1">Tunicamycin resistance protein</fullName>
    </submittedName>
</protein>
<dbReference type="OrthoDB" id="9799092at2"/>
<organism evidence="1 2">
    <name type="scientific">Clostridium chromiireducens</name>
    <dbReference type="NCBI Taxonomy" id="225345"/>
    <lineage>
        <taxon>Bacteria</taxon>
        <taxon>Bacillati</taxon>
        <taxon>Bacillota</taxon>
        <taxon>Clostridia</taxon>
        <taxon>Eubacteriales</taxon>
        <taxon>Clostridiaceae</taxon>
        <taxon>Clostridium</taxon>
    </lineage>
</organism>
<dbReference type="SUPFAM" id="SSF52540">
    <property type="entry name" value="P-loop containing nucleoside triphosphate hydrolases"/>
    <property type="match status" value="1"/>
</dbReference>
<reference evidence="1 2" key="1">
    <citation type="submission" date="2017-03" db="EMBL/GenBank/DDBJ databases">
        <title>Genome sequence of Clostridium chromiireducens DSM 23318.</title>
        <authorList>
            <person name="Poehlein A."/>
            <person name="Daniel R."/>
        </authorList>
    </citation>
    <scope>NUCLEOTIDE SEQUENCE [LARGE SCALE GENOMIC DNA]</scope>
    <source>
        <strain evidence="1 2">DSM 23318</strain>
    </source>
</reference>
<dbReference type="EMBL" id="MZGT01000042">
    <property type="protein sequence ID" value="OPJ60140.1"/>
    <property type="molecule type" value="Genomic_DNA"/>
</dbReference>
<dbReference type="AlphaFoldDB" id="A0A1V4IJX5"/>